<evidence type="ECO:0000256" key="2">
    <source>
        <dbReference type="ARBA" id="ARBA00024341"/>
    </source>
</evidence>
<evidence type="ECO:0000256" key="3">
    <source>
        <dbReference type="SAM" id="MobiDB-lite"/>
    </source>
</evidence>
<organism evidence="5 6">
    <name type="scientific">Pisum sativum</name>
    <name type="common">Garden pea</name>
    <name type="synonym">Lathyrus oleraceus</name>
    <dbReference type="NCBI Taxonomy" id="3888"/>
    <lineage>
        <taxon>Eukaryota</taxon>
        <taxon>Viridiplantae</taxon>
        <taxon>Streptophyta</taxon>
        <taxon>Embryophyta</taxon>
        <taxon>Tracheophyta</taxon>
        <taxon>Spermatophyta</taxon>
        <taxon>Magnoliopsida</taxon>
        <taxon>eudicotyledons</taxon>
        <taxon>Gunneridae</taxon>
        <taxon>Pentapetalae</taxon>
        <taxon>rosids</taxon>
        <taxon>fabids</taxon>
        <taxon>Fabales</taxon>
        <taxon>Fabaceae</taxon>
        <taxon>Papilionoideae</taxon>
        <taxon>50 kb inversion clade</taxon>
        <taxon>NPAAA clade</taxon>
        <taxon>Hologalegina</taxon>
        <taxon>IRL clade</taxon>
        <taxon>Fabeae</taxon>
        <taxon>Lathyrus</taxon>
    </lineage>
</organism>
<protein>
    <recommendedName>
        <fullName evidence="7">Protein IQ-DOMAIN 1</fullName>
    </recommendedName>
</protein>
<feature type="compositionally biased region" description="Polar residues" evidence="3">
    <location>
        <begin position="98"/>
        <end position="115"/>
    </location>
</feature>
<gene>
    <name evidence="5" type="ORF">KIW84_015344</name>
</gene>
<feature type="compositionally biased region" description="Low complexity" evidence="3">
    <location>
        <begin position="316"/>
        <end position="332"/>
    </location>
</feature>
<keyword evidence="4" id="KW-0812">Transmembrane</keyword>
<feature type="compositionally biased region" description="Basic and acidic residues" evidence="3">
    <location>
        <begin position="351"/>
        <end position="363"/>
    </location>
</feature>
<comment type="similarity">
    <text evidence="2">Belongs to the IQD family.</text>
</comment>
<feature type="region of interest" description="Disordered" evidence="3">
    <location>
        <begin position="81"/>
        <end position="115"/>
    </location>
</feature>
<name>A0A9D5H0F4_PEA</name>
<evidence type="ECO:0000313" key="6">
    <source>
        <dbReference type="Proteomes" id="UP001058974"/>
    </source>
</evidence>
<keyword evidence="1" id="KW-0112">Calmodulin-binding</keyword>
<feature type="region of interest" description="Disordered" evidence="3">
    <location>
        <begin position="294"/>
        <end position="363"/>
    </location>
</feature>
<evidence type="ECO:0000313" key="5">
    <source>
        <dbReference type="EMBL" id="KAI5447858.1"/>
    </source>
</evidence>
<dbReference type="Pfam" id="PF00612">
    <property type="entry name" value="IQ"/>
    <property type="match status" value="1"/>
</dbReference>
<dbReference type="InterPro" id="IPR000048">
    <property type="entry name" value="IQ_motif_EF-hand-BS"/>
</dbReference>
<dbReference type="AlphaFoldDB" id="A0A9D5H0F4"/>
<dbReference type="EMBL" id="JAMSHJ010000001">
    <property type="protein sequence ID" value="KAI5447858.1"/>
    <property type="molecule type" value="Genomic_DNA"/>
</dbReference>
<accession>A0A9D5H0F4</accession>
<reference evidence="5 6" key="1">
    <citation type="journal article" date="2022" name="Nat. Genet.">
        <title>Improved pea reference genome and pan-genome highlight genomic features and evolutionary characteristics.</title>
        <authorList>
            <person name="Yang T."/>
            <person name="Liu R."/>
            <person name="Luo Y."/>
            <person name="Hu S."/>
            <person name="Wang D."/>
            <person name="Wang C."/>
            <person name="Pandey M.K."/>
            <person name="Ge S."/>
            <person name="Xu Q."/>
            <person name="Li N."/>
            <person name="Li G."/>
            <person name="Huang Y."/>
            <person name="Saxena R.K."/>
            <person name="Ji Y."/>
            <person name="Li M."/>
            <person name="Yan X."/>
            <person name="He Y."/>
            <person name="Liu Y."/>
            <person name="Wang X."/>
            <person name="Xiang C."/>
            <person name="Varshney R.K."/>
            <person name="Ding H."/>
            <person name="Gao S."/>
            <person name="Zong X."/>
        </authorList>
    </citation>
    <scope>NUCLEOTIDE SEQUENCE [LARGE SCALE GENOMIC DNA]</scope>
    <source>
        <strain evidence="5 6">cv. Zhongwan 6</strain>
    </source>
</reference>
<dbReference type="GO" id="GO:0005516">
    <property type="term" value="F:calmodulin binding"/>
    <property type="evidence" value="ECO:0007669"/>
    <property type="project" value="UniProtKB-KW"/>
</dbReference>
<evidence type="ECO:0000256" key="1">
    <source>
        <dbReference type="ARBA" id="ARBA00022860"/>
    </source>
</evidence>
<comment type="caution">
    <text evidence="5">The sequence shown here is derived from an EMBL/GenBank/DDBJ whole genome shotgun (WGS) entry which is preliminary data.</text>
</comment>
<proteinExistence type="inferred from homology"/>
<evidence type="ECO:0000256" key="4">
    <source>
        <dbReference type="SAM" id="Phobius"/>
    </source>
</evidence>
<dbReference type="CDD" id="cd23767">
    <property type="entry name" value="IQCD"/>
    <property type="match status" value="1"/>
</dbReference>
<keyword evidence="6" id="KW-1185">Reference proteome</keyword>
<sequence length="363" mass="41114">MGHGNPHSSPTFYSFADSFFFSSSLLLHSYHFFFFFSFLGSPLQERKTFSLVWRICFTSIMGSGFWFKAIISLRNRKSKDRRSKKLKGTLAPEKPSALKSNKSPGNESTDLANGNQNENLASVETTAATRIQTAFRAYKARKALRRMKGFSKLKNLTQGYSIQKQASTTITYLHSWSKIQGEIRARRICMVTEDKIRRKKQESQLKLEEKLHDFEVEWSGGPETAEETLGRIHQRGEAAVKRERAMAYAFSHQWRANSSQSQVLGSYELGRANWGWSWKERWIAARPWESRVASISPKKAQNKPSFKVQKDKKTSTSKTPVSVTPPSSSAKGTPPPPKGSTKARRLSFPTTEKEKTVVEGGVK</sequence>
<dbReference type="PROSITE" id="PS50096">
    <property type="entry name" value="IQ"/>
    <property type="match status" value="1"/>
</dbReference>
<dbReference type="PANTHER" id="PTHR32295:SF93">
    <property type="entry name" value="PROTEIN IQ-DOMAIN 9"/>
    <property type="match status" value="1"/>
</dbReference>
<feature type="transmembrane region" description="Helical" evidence="4">
    <location>
        <begin position="51"/>
        <end position="71"/>
    </location>
</feature>
<keyword evidence="4" id="KW-1133">Transmembrane helix</keyword>
<dbReference type="PANTHER" id="PTHR32295">
    <property type="entry name" value="IQ-DOMAIN 5-RELATED"/>
    <property type="match status" value="1"/>
</dbReference>
<dbReference type="Gramene" id="Psat01G0534400-T1">
    <property type="protein sequence ID" value="KAI5447858.1"/>
    <property type="gene ID" value="KIW84_015344"/>
</dbReference>
<feature type="transmembrane region" description="Helical" evidence="4">
    <location>
        <begin position="20"/>
        <end position="39"/>
    </location>
</feature>
<dbReference type="Proteomes" id="UP001058974">
    <property type="component" value="Chromosome 1"/>
</dbReference>
<dbReference type="OrthoDB" id="1923765at2759"/>
<evidence type="ECO:0008006" key="7">
    <source>
        <dbReference type="Google" id="ProtNLM"/>
    </source>
</evidence>
<keyword evidence="4" id="KW-0472">Membrane</keyword>